<dbReference type="RefSeq" id="WP_227425448.1">
    <property type="nucleotide sequence ID" value="NZ_CP071868.1"/>
</dbReference>
<evidence type="ECO:0000256" key="1">
    <source>
        <dbReference type="SAM" id="MobiDB-lite"/>
    </source>
</evidence>
<gene>
    <name evidence="3" type="ORF">J4E96_09185</name>
</gene>
<dbReference type="Pfam" id="PF08386">
    <property type="entry name" value="Abhydrolase_4"/>
    <property type="match status" value="1"/>
</dbReference>
<dbReference type="InterPro" id="IPR029058">
    <property type="entry name" value="AB_hydrolase_fold"/>
</dbReference>
<feature type="domain" description="Peptidase S33 tripeptidyl aminopeptidase-like C-terminal" evidence="2">
    <location>
        <begin position="61"/>
        <end position="162"/>
    </location>
</feature>
<keyword evidence="4" id="KW-1185">Reference proteome</keyword>
<dbReference type="KEGG" id="psic:J4E96_09185"/>
<sequence length="162" mass="17695">MENQLKELAPDVAGSDDTHAEPSPNDNSSVFLAVTCDNTRLSGDVSDYQRAVAKDRKQCRVFGAATANIMPCAFWPYEQAEVPVAMVDDAPENNLIVQHRRDPVTPYAGSAMLHERFDNRSKPVSVDGSGHGVFIYGDSACADNLTTTFLVDGKMPSKDRRC</sequence>
<protein>
    <submittedName>
        <fullName evidence="3">Alpha/beta hydrolase</fullName>
    </submittedName>
</protein>
<keyword evidence="3" id="KW-0378">Hydrolase</keyword>
<dbReference type="SUPFAM" id="SSF53474">
    <property type="entry name" value="alpha/beta-Hydrolases"/>
    <property type="match status" value="1"/>
</dbReference>
<evidence type="ECO:0000313" key="4">
    <source>
        <dbReference type="Proteomes" id="UP000663937"/>
    </source>
</evidence>
<dbReference type="Proteomes" id="UP000663937">
    <property type="component" value="Chromosome"/>
</dbReference>
<dbReference type="EMBL" id="CP071868">
    <property type="protein sequence ID" value="QTE31070.1"/>
    <property type="molecule type" value="Genomic_DNA"/>
</dbReference>
<evidence type="ECO:0000313" key="3">
    <source>
        <dbReference type="EMBL" id="QTE31070.1"/>
    </source>
</evidence>
<name>A0A8A4ZGA9_9MICO</name>
<accession>A0A8A4ZGA9</accession>
<proteinExistence type="predicted"/>
<dbReference type="InterPro" id="IPR013595">
    <property type="entry name" value="Pept_S33_TAP-like_C"/>
</dbReference>
<evidence type="ECO:0000259" key="2">
    <source>
        <dbReference type="Pfam" id="PF08386"/>
    </source>
</evidence>
<organism evidence="3 4">
    <name type="scientific">Pengzhenrongella sicca</name>
    <dbReference type="NCBI Taxonomy" id="2819238"/>
    <lineage>
        <taxon>Bacteria</taxon>
        <taxon>Bacillati</taxon>
        <taxon>Actinomycetota</taxon>
        <taxon>Actinomycetes</taxon>
        <taxon>Micrococcales</taxon>
        <taxon>Pengzhenrongella</taxon>
    </lineage>
</organism>
<feature type="region of interest" description="Disordered" evidence="1">
    <location>
        <begin position="1"/>
        <end position="28"/>
    </location>
</feature>
<dbReference type="AlphaFoldDB" id="A0A8A4ZGA9"/>
<reference evidence="3" key="1">
    <citation type="submission" date="2021-03" db="EMBL/GenBank/DDBJ databases">
        <title>Pengzhenrongella sicca gen. nov., sp. nov., a new member of suborder Micrococcineae isolated from High-Arctic tundra soil.</title>
        <authorList>
            <person name="Peng F."/>
        </authorList>
    </citation>
    <scope>NUCLEOTIDE SEQUENCE</scope>
    <source>
        <strain evidence="3">LRZ-2</strain>
    </source>
</reference>
<dbReference type="GO" id="GO:0016787">
    <property type="term" value="F:hydrolase activity"/>
    <property type="evidence" value="ECO:0007669"/>
    <property type="project" value="UniProtKB-KW"/>
</dbReference>